<keyword evidence="4" id="KW-1185">Reference proteome</keyword>
<dbReference type="Proteomes" id="UP000240931">
    <property type="component" value="Segment"/>
</dbReference>
<dbReference type="Proteomes" id="UP000317227">
    <property type="component" value="Segment"/>
</dbReference>
<feature type="domain" description="Cyclic-phosphate processing Receiver" evidence="1">
    <location>
        <begin position="1"/>
        <end position="97"/>
    </location>
</feature>
<reference evidence="2" key="1">
    <citation type="submission" date="2017-10" db="EMBL/GenBank/DDBJ databases">
        <authorList>
            <person name="Banno H."/>
            <person name="Chua N.-H."/>
        </authorList>
    </citation>
    <scope>NUCLEOTIDE SEQUENCE [LARGE SCALE GENOMIC DNA]</scope>
</reference>
<dbReference type="KEGG" id="vg:40100853"/>
<evidence type="ECO:0000313" key="2">
    <source>
        <dbReference type="EMBL" id="SOK58712.1"/>
    </source>
</evidence>
<reference evidence="4" key="2">
    <citation type="submission" date="2017-10" db="EMBL/GenBank/DDBJ databases">
        <authorList>
            <person name="Skurnik M."/>
        </authorList>
    </citation>
    <scope>NUCLEOTIDE SEQUENCE [LARGE SCALE GENOMIC DNA]</scope>
</reference>
<dbReference type="GeneID" id="40100853"/>
<dbReference type="Pfam" id="PF20274">
    <property type="entry name" value="cREC_REC"/>
    <property type="match status" value="1"/>
</dbReference>
<dbReference type="InterPro" id="IPR046909">
    <property type="entry name" value="cREC_REC"/>
</dbReference>
<evidence type="ECO:0000313" key="3">
    <source>
        <dbReference type="EMBL" id="VUE36481.1"/>
    </source>
</evidence>
<evidence type="ECO:0000313" key="5">
    <source>
        <dbReference type="Proteomes" id="UP000317227"/>
    </source>
</evidence>
<sequence length="119" mass="14025">MKVYVDDIRNPANHLSTEQADGIIWIKEWWEARNFILKNGLDIEVLHFDNFLGDPNHRTGGDILSSVMYRLKRGKFPNLKQIYLHSSDKEVIDKLYDSFIERCNEYGIELIKNSRPNRS</sequence>
<evidence type="ECO:0000259" key="1">
    <source>
        <dbReference type="Pfam" id="PF20274"/>
    </source>
</evidence>
<dbReference type="OrthoDB" id="19146at10239"/>
<organism evidence="2 4">
    <name type="scientific">Yersinia phage fHe-Yen9-04</name>
    <dbReference type="NCBI Taxonomy" id="2052742"/>
    <lineage>
        <taxon>Viruses</taxon>
        <taxon>Duplodnaviria</taxon>
        <taxon>Heunggongvirae</taxon>
        <taxon>Uroviricota</taxon>
        <taxon>Caudoviricetes</taxon>
        <taxon>Eneladusvirus</taxon>
        <taxon>Eneladusvirus Yen904</taxon>
    </lineage>
</organism>
<name>A0A2C9D086_9CAUD</name>
<gene>
    <name evidence="2" type="primary">g435</name>
</gene>
<dbReference type="RefSeq" id="YP_009624045.1">
    <property type="nucleotide sequence ID" value="NC_042116.1"/>
</dbReference>
<accession>A0A2C9D086</accession>
<reference evidence="3 5" key="3">
    <citation type="submission" date="2019-06" db="EMBL/GenBank/DDBJ databases">
        <authorList>
            <person name="Bower L."/>
            <person name="Leinonen R."/>
        </authorList>
    </citation>
    <scope>NUCLEOTIDE SEQUENCE [LARGE SCALE GENOMIC DNA]</scope>
</reference>
<proteinExistence type="predicted"/>
<protein>
    <recommendedName>
        <fullName evidence="1">Cyclic-phosphate processing Receiver domain-containing protein</fullName>
    </recommendedName>
</protein>
<evidence type="ECO:0000313" key="4">
    <source>
        <dbReference type="Proteomes" id="UP000240931"/>
    </source>
</evidence>
<dbReference type="EMBL" id="LR596615">
    <property type="protein sequence ID" value="VUE36481.1"/>
    <property type="molecule type" value="Genomic_DNA"/>
</dbReference>
<dbReference type="EMBL" id="LT960551">
    <property type="protein sequence ID" value="SOK58712.1"/>
    <property type="molecule type" value="Genomic_DNA"/>
</dbReference>